<name>A0ABY7UNB9_9RHOB</name>
<feature type="region of interest" description="Disordered" evidence="1">
    <location>
        <begin position="389"/>
        <end position="410"/>
    </location>
</feature>
<keyword evidence="3" id="KW-1185">Reference proteome</keyword>
<evidence type="ECO:0000313" key="2">
    <source>
        <dbReference type="EMBL" id="WDA11415.1"/>
    </source>
</evidence>
<organism evidence="2 3">
    <name type="scientific">Paracoccus marcusii</name>
    <dbReference type="NCBI Taxonomy" id="59779"/>
    <lineage>
        <taxon>Bacteria</taxon>
        <taxon>Pseudomonadati</taxon>
        <taxon>Pseudomonadota</taxon>
        <taxon>Alphaproteobacteria</taxon>
        <taxon>Rhodobacterales</taxon>
        <taxon>Paracoccaceae</taxon>
        <taxon>Paracoccus</taxon>
    </lineage>
</organism>
<sequence>MSLIERLASALPARVRSAVYDVEKEKRLTLTDGSAWSQLFGKGAASGKRVTLDSAMQLSAVWACIRQTAMVISSLPMGVYEKRADGSRETISDRLAEVLTVSPNADQTAMEYWEGQIAWMMTNGNSYAERTDSRLGLSDLRILPANITSPFRNADGDLMYRTVDRGKQEVLPREKVFHVRGFGFGGDMGLSAISFGVQTMGTALAAEESAGKLFGNGMQISGLLKSNQVLKPEQRVQIREMLQAYSGSEAAWKVMMLEAGFDFEQLSLNPEDAQMLETRRFSIEDICRWFGTPPIVIGHAGDGQTMWGSGVEQIMIAWMNTGLNPLLRRIEGRIRKDIIPPGSRVKRYAEFNREGILQMDSKAKADFLTRLVSNGIMSRNEAREKLNLPRRDGADDLTAQTAMAPVQDLG</sequence>
<dbReference type="InterPro" id="IPR006944">
    <property type="entry name" value="Phage/GTA_portal"/>
</dbReference>
<evidence type="ECO:0000256" key="1">
    <source>
        <dbReference type="SAM" id="MobiDB-lite"/>
    </source>
</evidence>
<dbReference type="EMBL" id="CP117466">
    <property type="protein sequence ID" value="WDA11415.1"/>
    <property type="molecule type" value="Genomic_DNA"/>
</dbReference>
<dbReference type="Proteomes" id="UP001216899">
    <property type="component" value="Chromosome"/>
</dbReference>
<dbReference type="RefSeq" id="WP_273742671.1">
    <property type="nucleotide sequence ID" value="NZ_CP117466.1"/>
</dbReference>
<evidence type="ECO:0000313" key="3">
    <source>
        <dbReference type="Proteomes" id="UP001216899"/>
    </source>
</evidence>
<dbReference type="NCBIfam" id="TIGR01537">
    <property type="entry name" value="portal_HK97"/>
    <property type="match status" value="1"/>
</dbReference>
<gene>
    <name evidence="2" type="ORF">PRL19_08785</name>
</gene>
<dbReference type="InterPro" id="IPR006427">
    <property type="entry name" value="Portal_HK97"/>
</dbReference>
<dbReference type="Pfam" id="PF04860">
    <property type="entry name" value="Phage_portal"/>
    <property type="match status" value="1"/>
</dbReference>
<accession>A0ABY7UNB9</accession>
<protein>
    <submittedName>
        <fullName evidence="2">Phage portal protein</fullName>
    </submittedName>
</protein>
<reference evidence="2 3" key="1">
    <citation type="submission" date="2023-02" db="EMBL/GenBank/DDBJ databases">
        <title>Whole genome sequenc of Paracoccus marcusii MBLB0836.</title>
        <authorList>
            <person name="Seo M.-J."/>
            <person name="Cho E.-S."/>
            <person name="Hwang C.Y."/>
        </authorList>
    </citation>
    <scope>NUCLEOTIDE SEQUENCE [LARGE SCALE GENOMIC DNA]</scope>
    <source>
        <strain evidence="2 3">MBLB0836</strain>
    </source>
</reference>
<proteinExistence type="predicted"/>